<accession>A0A0H5QN67</accession>
<protein>
    <submittedName>
        <fullName evidence="1">Uncharacterized protein</fullName>
    </submittedName>
</protein>
<name>A0A0H5QN67_9EUKA</name>
<reference evidence="1" key="1">
    <citation type="submission" date="2015-04" db="EMBL/GenBank/DDBJ databases">
        <title>The genome sequence of the plant pathogenic Rhizarian Plasmodiophora brassicae reveals insights in its biotrophic life cycle and the origin of chitin synthesis.</title>
        <authorList>
            <person name="Schwelm A."/>
            <person name="Fogelqvist J."/>
            <person name="Knaust A."/>
            <person name="Julke S."/>
            <person name="Lilja T."/>
            <person name="Dhandapani V."/>
            <person name="Bonilla-Rosso G."/>
            <person name="Karlsson M."/>
            <person name="Shevchenko A."/>
            <person name="Choi S.R."/>
            <person name="Kim H.G."/>
            <person name="Park J.Y."/>
            <person name="Lim Y.P."/>
            <person name="Ludwig-Muller J."/>
            <person name="Dixelius C."/>
        </authorList>
    </citation>
    <scope>NUCLEOTIDE SEQUENCE</scope>
    <source>
        <tissue evidence="1">Potato root galls</tissue>
    </source>
</reference>
<evidence type="ECO:0000313" key="1">
    <source>
        <dbReference type="EMBL" id="CRZ02992.1"/>
    </source>
</evidence>
<organism evidence="1">
    <name type="scientific">Spongospora subterranea</name>
    <dbReference type="NCBI Taxonomy" id="70186"/>
    <lineage>
        <taxon>Eukaryota</taxon>
        <taxon>Sar</taxon>
        <taxon>Rhizaria</taxon>
        <taxon>Endomyxa</taxon>
        <taxon>Phytomyxea</taxon>
        <taxon>Plasmodiophorida</taxon>
        <taxon>Plasmodiophoridae</taxon>
        <taxon>Spongospora</taxon>
    </lineage>
</organism>
<dbReference type="EMBL" id="HACM01002550">
    <property type="protein sequence ID" value="CRZ02992.1"/>
    <property type="molecule type" value="Transcribed_RNA"/>
</dbReference>
<sequence length="116" mass="12830">MLSATMNEHDLDLKGLAGFLAPTAHLDLDRQSRSSRRHWLSSVATNRTPIVAREVNHEIQGISCWNSENDEILSGNFTTRQVTIVPFPAPFIGAKVGHTLLHLFLGKPNNGICDEN</sequence>
<dbReference type="EMBL" id="HACM01002552">
    <property type="protein sequence ID" value="CRZ02994.1"/>
    <property type="molecule type" value="Transcribed_RNA"/>
</dbReference>
<dbReference type="AlphaFoldDB" id="A0A0H5QN67"/>
<proteinExistence type="predicted"/>